<evidence type="ECO:0000256" key="1">
    <source>
        <dbReference type="SAM" id="SignalP"/>
    </source>
</evidence>
<gene>
    <name evidence="2" type="ORF">VSS37_20575</name>
</gene>
<dbReference type="EMBL" id="JAYMYJ010000157">
    <property type="protein sequence ID" value="MEB4593384.1"/>
    <property type="molecule type" value="Genomic_DNA"/>
</dbReference>
<proteinExistence type="predicted"/>
<comment type="caution">
    <text evidence="2">The sequence shown here is derived from an EMBL/GenBank/DDBJ whole genome shotgun (WGS) entry which is preliminary data.</text>
</comment>
<protein>
    <submittedName>
        <fullName evidence="2">NF038129 family PEP-CTERM protein</fullName>
    </submittedName>
</protein>
<keyword evidence="1" id="KW-0732">Signal</keyword>
<dbReference type="Proteomes" id="UP001308005">
    <property type="component" value="Unassembled WGS sequence"/>
</dbReference>
<feature type="signal peptide" evidence="1">
    <location>
        <begin position="1"/>
        <end position="27"/>
    </location>
</feature>
<sequence>MKKSRSLSLTALTVIVGSLSFAPLAQSATVYFVSINTSVIAGTNAVVALDFLDGGTPSNSVVISGFLTDGSLGLQTPTGDVSGTLPSTVTLADFQFFNELLTEMTLGNTLAFQFAATANAPDFGSVPDAFSIFMLDPNTLLPLFPTNAPTGADALLQFDIDGSEPNAYLASGGEVTMTVAQVQQQVPEPGSLLLASLILAGLSCQRRHHDWAESLTGPHRRPEQSLSQYA</sequence>
<evidence type="ECO:0000313" key="2">
    <source>
        <dbReference type="EMBL" id="MEB4593384.1"/>
    </source>
</evidence>
<name>A0ABU6D2T3_9GAMM</name>
<reference evidence="3" key="1">
    <citation type="submission" date="2023-07" db="EMBL/GenBank/DDBJ databases">
        <title>The carbon used by Thiothrix.</title>
        <authorList>
            <person name="Chen L."/>
        </authorList>
    </citation>
    <scope>NUCLEOTIDE SEQUENCE [LARGE SCALE GENOMIC DNA]</scope>
</reference>
<feature type="chain" id="PRO_5047495507" evidence="1">
    <location>
        <begin position="28"/>
        <end position="230"/>
    </location>
</feature>
<dbReference type="NCBIfam" id="NF038129">
    <property type="entry name" value="PEP_NF038129"/>
    <property type="match status" value="1"/>
</dbReference>
<keyword evidence="3" id="KW-1185">Reference proteome</keyword>
<accession>A0ABU6D2T3</accession>
<dbReference type="RefSeq" id="WP_046534997.1">
    <property type="nucleotide sequence ID" value="NZ_JAYMYJ010000157.1"/>
</dbReference>
<evidence type="ECO:0000313" key="3">
    <source>
        <dbReference type="Proteomes" id="UP001308005"/>
    </source>
</evidence>
<organism evidence="2 3">
    <name type="scientific">Candidatus Thiothrix phosphatis</name>
    <dbReference type="NCBI Taxonomy" id="3112415"/>
    <lineage>
        <taxon>Bacteria</taxon>
        <taxon>Pseudomonadati</taxon>
        <taxon>Pseudomonadota</taxon>
        <taxon>Gammaproteobacteria</taxon>
        <taxon>Thiotrichales</taxon>
        <taxon>Thiotrichaceae</taxon>
        <taxon>Thiothrix</taxon>
    </lineage>
</organism>